<reference evidence="2 3" key="1">
    <citation type="submission" date="2020-09" db="EMBL/GenBank/DDBJ databases">
        <title>Pseudoxanthomonas sp. CAU 1598 isolated from sand of Yaerae Beach.</title>
        <authorList>
            <person name="Kim W."/>
        </authorList>
    </citation>
    <scope>NUCLEOTIDE SEQUENCE [LARGE SCALE GENOMIC DNA]</scope>
    <source>
        <strain evidence="2 3">CAU 1598</strain>
    </source>
</reference>
<dbReference type="AlphaFoldDB" id="A0AAW3ZKA5"/>
<feature type="domain" description="Calcineurin-like phosphoesterase" evidence="1">
    <location>
        <begin position="1"/>
        <end position="218"/>
    </location>
</feature>
<sequence>MRLFAISDIHVDYDDNAKWVGALSRSDYRDDTLMVAGDISDRLPVLRWCLRELSARFRNTLFVPGNHELWVVRDTPQQHSLDKFELVAGAATEAGASMQPLRHDDLMIVPLLGWYDFSFGFPCDMLRRAWMDFIACRWPNGMTEPEVSRHFSALNPTQVPADVQHVVTFSHFMPRLDLMPAWIPQAQRKLYPVLGATRIDSELRQLGARTHVYGHTHINRQKTIDGITYINNAFGYPHEHHFGTRGLLEVSVAQESEA</sequence>
<comment type="caution">
    <text evidence="2">The sequence shown here is derived from an EMBL/GenBank/DDBJ whole genome shotgun (WGS) entry which is preliminary data.</text>
</comment>
<gene>
    <name evidence="2" type="ORF">IFO71_09055</name>
</gene>
<evidence type="ECO:0000259" key="1">
    <source>
        <dbReference type="Pfam" id="PF00149"/>
    </source>
</evidence>
<dbReference type="InterPro" id="IPR052963">
    <property type="entry name" value="Pantetheine_PDE"/>
</dbReference>
<dbReference type="InterPro" id="IPR029052">
    <property type="entry name" value="Metallo-depent_PP-like"/>
</dbReference>
<dbReference type="Gene3D" id="3.60.21.10">
    <property type="match status" value="1"/>
</dbReference>
<dbReference type="GO" id="GO:0016787">
    <property type="term" value="F:hydrolase activity"/>
    <property type="evidence" value="ECO:0007669"/>
    <property type="project" value="InterPro"/>
</dbReference>
<dbReference type="PANTHER" id="PTHR36492:SF2">
    <property type="entry name" value="[ACYL-CARRIER-PROTEIN] PHOSPHODIESTERASE PPTH"/>
    <property type="match status" value="1"/>
</dbReference>
<dbReference type="EMBL" id="JACYTR010000014">
    <property type="protein sequence ID" value="MBD8525890.1"/>
    <property type="molecule type" value="Genomic_DNA"/>
</dbReference>
<dbReference type="Pfam" id="PF00149">
    <property type="entry name" value="Metallophos"/>
    <property type="match status" value="1"/>
</dbReference>
<protein>
    <submittedName>
        <fullName evidence="2">Metallophosphoesterase</fullName>
    </submittedName>
</protein>
<evidence type="ECO:0000313" key="3">
    <source>
        <dbReference type="Proteomes" id="UP000613768"/>
    </source>
</evidence>
<dbReference type="InterPro" id="IPR004843">
    <property type="entry name" value="Calcineurin-like_PHP"/>
</dbReference>
<accession>A0AAW3ZKA5</accession>
<dbReference type="Proteomes" id="UP000613768">
    <property type="component" value="Unassembled WGS sequence"/>
</dbReference>
<proteinExistence type="predicted"/>
<keyword evidence="3" id="KW-1185">Reference proteome</keyword>
<dbReference type="CDD" id="cd00838">
    <property type="entry name" value="MPP_superfamily"/>
    <property type="match status" value="1"/>
</dbReference>
<dbReference type="PANTHER" id="PTHR36492">
    <property type="match status" value="1"/>
</dbReference>
<organism evidence="2 3">
    <name type="scientific">Pseudomarimonas arenosa</name>
    <dbReference type="NCBI Taxonomy" id="2774145"/>
    <lineage>
        <taxon>Bacteria</taxon>
        <taxon>Pseudomonadati</taxon>
        <taxon>Pseudomonadota</taxon>
        <taxon>Gammaproteobacteria</taxon>
        <taxon>Lysobacterales</taxon>
        <taxon>Lysobacteraceae</taxon>
        <taxon>Pseudomarimonas</taxon>
    </lineage>
</organism>
<dbReference type="RefSeq" id="WP_192029313.1">
    <property type="nucleotide sequence ID" value="NZ_JACYTR010000014.1"/>
</dbReference>
<name>A0AAW3ZKA5_9GAMM</name>
<evidence type="ECO:0000313" key="2">
    <source>
        <dbReference type="EMBL" id="MBD8525890.1"/>
    </source>
</evidence>
<dbReference type="SUPFAM" id="SSF56300">
    <property type="entry name" value="Metallo-dependent phosphatases"/>
    <property type="match status" value="1"/>
</dbReference>